<protein>
    <recommendedName>
        <fullName evidence="1">N-acetyltransferase domain-containing protein</fullName>
    </recommendedName>
</protein>
<dbReference type="PROSITE" id="PS51186">
    <property type="entry name" value="GNAT"/>
    <property type="match status" value="1"/>
</dbReference>
<name>A0A1S9RGD1_PENBI</name>
<dbReference type="GO" id="GO:0016747">
    <property type="term" value="F:acyltransferase activity, transferring groups other than amino-acyl groups"/>
    <property type="evidence" value="ECO:0007669"/>
    <property type="project" value="InterPro"/>
</dbReference>
<dbReference type="AlphaFoldDB" id="A0A1S9RGD1"/>
<evidence type="ECO:0000313" key="2">
    <source>
        <dbReference type="EMBL" id="OOQ84604.1"/>
    </source>
</evidence>
<feature type="domain" description="N-acetyltransferase" evidence="1">
    <location>
        <begin position="15"/>
        <end position="200"/>
    </location>
</feature>
<gene>
    <name evidence="2" type="ORF">PEBR_29690</name>
</gene>
<dbReference type="InterPro" id="IPR000182">
    <property type="entry name" value="GNAT_dom"/>
</dbReference>
<reference evidence="3" key="1">
    <citation type="submission" date="2015-09" db="EMBL/GenBank/DDBJ databases">
        <authorList>
            <person name="Fill T.P."/>
            <person name="Baretta J.F."/>
            <person name="de Almeida L.G."/>
            <person name="Rocha M."/>
            <person name="de Souza D.H."/>
            <person name="Malavazi I."/>
            <person name="Cerdeira L.T."/>
            <person name="Hong H."/>
            <person name="Samborskyy M."/>
            <person name="de Vasconcelos A.T."/>
            <person name="Leadlay P."/>
            <person name="Rodrigues-Filho E."/>
        </authorList>
    </citation>
    <scope>NUCLEOTIDE SEQUENCE [LARGE SCALE GENOMIC DNA]</scope>
    <source>
        <strain evidence="3">LaBioMMi 136</strain>
    </source>
</reference>
<dbReference type="CDD" id="cd04301">
    <property type="entry name" value="NAT_SF"/>
    <property type="match status" value="1"/>
</dbReference>
<evidence type="ECO:0000259" key="1">
    <source>
        <dbReference type="PROSITE" id="PS51186"/>
    </source>
</evidence>
<accession>A0A1S9RGD1</accession>
<dbReference type="EMBL" id="LJBN01000178">
    <property type="protein sequence ID" value="OOQ84604.1"/>
    <property type="molecule type" value="Genomic_DNA"/>
</dbReference>
<organism evidence="2 3">
    <name type="scientific">Penicillium brasilianum</name>
    <dbReference type="NCBI Taxonomy" id="104259"/>
    <lineage>
        <taxon>Eukaryota</taxon>
        <taxon>Fungi</taxon>
        <taxon>Dikarya</taxon>
        <taxon>Ascomycota</taxon>
        <taxon>Pezizomycotina</taxon>
        <taxon>Eurotiomycetes</taxon>
        <taxon>Eurotiomycetidae</taxon>
        <taxon>Eurotiales</taxon>
        <taxon>Aspergillaceae</taxon>
        <taxon>Penicillium</taxon>
    </lineage>
</organism>
<dbReference type="PANTHER" id="PTHR42791">
    <property type="entry name" value="GNAT FAMILY ACETYLTRANSFERASE"/>
    <property type="match status" value="1"/>
</dbReference>
<evidence type="ECO:0000313" key="3">
    <source>
        <dbReference type="Proteomes" id="UP000190744"/>
    </source>
</evidence>
<dbReference type="Gene3D" id="3.40.630.30">
    <property type="match status" value="1"/>
</dbReference>
<comment type="caution">
    <text evidence="2">The sequence shown here is derived from an EMBL/GenBank/DDBJ whole genome shotgun (WGS) entry which is preliminary data.</text>
</comment>
<dbReference type="PANTHER" id="PTHR42791:SF2">
    <property type="entry name" value="N-ACETYLTRANSFERASE DOMAIN-CONTAINING PROTEIN"/>
    <property type="match status" value="1"/>
</dbReference>
<proteinExistence type="predicted"/>
<sequence length="200" mass="22694">MQVTAVAFADTADLPSIGTLHARAYHPTREWHRRIFPASIAPWWENKYALDIADPNCYILKISSIEAPTTVLGLLALRKYEANQKGAGRWTSCRPPPKVDGQAYDAMINSMIECREKFMFGRVHLCIDHFGVDHAYQGRGMGKMLMGRACEIADREGLDVFVQANEFAESFYQNFGFETEEKVEIPPDGVTQCFLIRRSR</sequence>
<dbReference type="Pfam" id="PF13673">
    <property type="entry name" value="Acetyltransf_10"/>
    <property type="match status" value="1"/>
</dbReference>
<dbReference type="Proteomes" id="UP000190744">
    <property type="component" value="Unassembled WGS sequence"/>
</dbReference>
<dbReference type="SUPFAM" id="SSF55729">
    <property type="entry name" value="Acyl-CoA N-acyltransferases (Nat)"/>
    <property type="match status" value="1"/>
</dbReference>
<dbReference type="InterPro" id="IPR016181">
    <property type="entry name" value="Acyl_CoA_acyltransferase"/>
</dbReference>
<dbReference type="InterPro" id="IPR052523">
    <property type="entry name" value="Trichothecene_AcTrans"/>
</dbReference>